<feature type="transmembrane region" description="Helical" evidence="2">
    <location>
        <begin position="12"/>
        <end position="33"/>
    </location>
</feature>
<keyword evidence="2" id="KW-0472">Membrane</keyword>
<protein>
    <submittedName>
        <fullName evidence="3">Uncharacterized protein</fullName>
    </submittedName>
</protein>
<organism evidence="3 4">
    <name type="scientific">Catenulispora subtropica</name>
    <dbReference type="NCBI Taxonomy" id="450798"/>
    <lineage>
        <taxon>Bacteria</taxon>
        <taxon>Bacillati</taxon>
        <taxon>Actinomycetota</taxon>
        <taxon>Actinomycetes</taxon>
        <taxon>Catenulisporales</taxon>
        <taxon>Catenulisporaceae</taxon>
        <taxon>Catenulispora</taxon>
    </lineage>
</organism>
<keyword evidence="2" id="KW-0812">Transmembrane</keyword>
<name>A0ABP5E373_9ACTN</name>
<proteinExistence type="predicted"/>
<dbReference type="RefSeq" id="WP_344660662.1">
    <property type="nucleotide sequence ID" value="NZ_BAAAQM010000043.1"/>
</dbReference>
<feature type="compositionally biased region" description="Low complexity" evidence="1">
    <location>
        <begin position="56"/>
        <end position="105"/>
    </location>
</feature>
<evidence type="ECO:0000256" key="2">
    <source>
        <dbReference type="SAM" id="Phobius"/>
    </source>
</evidence>
<gene>
    <name evidence="3" type="ORF">GCM10009838_61530</name>
</gene>
<evidence type="ECO:0000313" key="3">
    <source>
        <dbReference type="EMBL" id="GAA1990142.1"/>
    </source>
</evidence>
<evidence type="ECO:0000256" key="1">
    <source>
        <dbReference type="SAM" id="MobiDB-lite"/>
    </source>
</evidence>
<comment type="caution">
    <text evidence="3">The sequence shown here is derived from an EMBL/GenBank/DDBJ whole genome shotgun (WGS) entry which is preliminary data.</text>
</comment>
<dbReference type="Proteomes" id="UP001499854">
    <property type="component" value="Unassembled WGS sequence"/>
</dbReference>
<accession>A0ABP5E373</accession>
<feature type="compositionally biased region" description="Low complexity" evidence="1">
    <location>
        <begin position="112"/>
        <end position="124"/>
    </location>
</feature>
<dbReference type="EMBL" id="BAAAQM010000043">
    <property type="protein sequence ID" value="GAA1990142.1"/>
    <property type="molecule type" value="Genomic_DNA"/>
</dbReference>
<evidence type="ECO:0000313" key="4">
    <source>
        <dbReference type="Proteomes" id="UP001499854"/>
    </source>
</evidence>
<sequence length="205" mass="20377">MADVKVRVTAGIGAWFIGATTATCLSLFAISFLDTDVAGTQGTTLSAQDVTRALSSAASVTPPSSTPSGPGAAAPDASGPAAPSTSSPLNGSTAAPSSASPLSPTGQPPTSAPSSASTSQAMASAKRRISGHGGQVEAQCQGSLAYLVSWTPAQGFHAGPVQRGPARYAAAVFVDDALQRPWTLHVSCLNGTPTAVSGDDDWNDH</sequence>
<feature type="region of interest" description="Disordered" evidence="1">
    <location>
        <begin position="56"/>
        <end position="134"/>
    </location>
</feature>
<keyword evidence="2" id="KW-1133">Transmembrane helix</keyword>
<reference evidence="4" key="1">
    <citation type="journal article" date="2019" name="Int. J. Syst. Evol. Microbiol.">
        <title>The Global Catalogue of Microorganisms (GCM) 10K type strain sequencing project: providing services to taxonomists for standard genome sequencing and annotation.</title>
        <authorList>
            <consortium name="The Broad Institute Genomics Platform"/>
            <consortium name="The Broad Institute Genome Sequencing Center for Infectious Disease"/>
            <person name="Wu L."/>
            <person name="Ma J."/>
        </authorList>
    </citation>
    <scope>NUCLEOTIDE SEQUENCE [LARGE SCALE GENOMIC DNA]</scope>
    <source>
        <strain evidence="4">JCM 16013</strain>
    </source>
</reference>
<keyword evidence="4" id="KW-1185">Reference proteome</keyword>